<proteinExistence type="predicted"/>
<organism evidence="2">
    <name type="scientific">Melampsora larici-populina (strain 98AG31 / pathotype 3-4-7)</name>
    <name type="common">Poplar leaf rust fungus</name>
    <dbReference type="NCBI Taxonomy" id="747676"/>
    <lineage>
        <taxon>Eukaryota</taxon>
        <taxon>Fungi</taxon>
        <taxon>Dikarya</taxon>
        <taxon>Basidiomycota</taxon>
        <taxon>Pucciniomycotina</taxon>
        <taxon>Pucciniomycetes</taxon>
        <taxon>Pucciniales</taxon>
        <taxon>Melampsoraceae</taxon>
        <taxon>Melampsora</taxon>
    </lineage>
</organism>
<dbReference type="InParanoid" id="F4SCB1"/>
<protein>
    <submittedName>
        <fullName evidence="1">Uncharacterized protein</fullName>
    </submittedName>
</protein>
<dbReference type="GeneID" id="18933501"/>
<dbReference type="RefSeq" id="XP_007419016.1">
    <property type="nucleotide sequence ID" value="XM_007418954.1"/>
</dbReference>
<reference evidence="2" key="1">
    <citation type="journal article" date="2011" name="Proc. Natl. Acad. Sci. U.S.A.">
        <title>Obligate biotrophy features unraveled by the genomic analysis of rust fungi.</title>
        <authorList>
            <person name="Duplessis S."/>
            <person name="Cuomo C.A."/>
            <person name="Lin Y.-C."/>
            <person name="Aerts A."/>
            <person name="Tisserant E."/>
            <person name="Veneault-Fourrey C."/>
            <person name="Joly D.L."/>
            <person name="Hacquard S."/>
            <person name="Amselem J."/>
            <person name="Cantarel B.L."/>
            <person name="Chiu R."/>
            <person name="Coutinho P.M."/>
            <person name="Feau N."/>
            <person name="Field M."/>
            <person name="Frey P."/>
            <person name="Gelhaye E."/>
            <person name="Goldberg J."/>
            <person name="Grabherr M.G."/>
            <person name="Kodira C.D."/>
            <person name="Kohler A."/>
            <person name="Kuees U."/>
            <person name="Lindquist E.A."/>
            <person name="Lucas S.M."/>
            <person name="Mago R."/>
            <person name="Mauceli E."/>
            <person name="Morin E."/>
            <person name="Murat C."/>
            <person name="Pangilinan J.L."/>
            <person name="Park R."/>
            <person name="Pearson M."/>
            <person name="Quesneville H."/>
            <person name="Rouhier N."/>
            <person name="Sakthikumar S."/>
            <person name="Salamov A.A."/>
            <person name="Schmutz J."/>
            <person name="Selles B."/>
            <person name="Shapiro H."/>
            <person name="Tanguay P."/>
            <person name="Tuskan G.A."/>
            <person name="Henrissat B."/>
            <person name="Van de Peer Y."/>
            <person name="Rouze P."/>
            <person name="Ellis J.G."/>
            <person name="Dodds P.N."/>
            <person name="Schein J.E."/>
            <person name="Zhong S."/>
            <person name="Hamelin R.C."/>
            <person name="Grigoriev I.V."/>
            <person name="Szabo L.J."/>
            <person name="Martin F."/>
        </authorList>
    </citation>
    <scope>NUCLEOTIDE SEQUENCE [LARGE SCALE GENOMIC DNA]</scope>
    <source>
        <strain evidence="2">98AG31 / pathotype 3-4-7</strain>
    </source>
</reference>
<dbReference type="EMBL" id="GL883204">
    <property type="protein sequence ID" value="EGF97719.1"/>
    <property type="molecule type" value="Genomic_DNA"/>
</dbReference>
<evidence type="ECO:0000313" key="2">
    <source>
        <dbReference type="Proteomes" id="UP000001072"/>
    </source>
</evidence>
<evidence type="ECO:0000313" key="1">
    <source>
        <dbReference type="EMBL" id="EGF97719.1"/>
    </source>
</evidence>
<name>F4SCB1_MELLP</name>
<dbReference type="Proteomes" id="UP000001072">
    <property type="component" value="Unassembled WGS sequence"/>
</dbReference>
<dbReference type="KEGG" id="mlr:MELLADRAFT_84518"/>
<gene>
    <name evidence="1" type="ORF">MELLADRAFT_84518</name>
</gene>
<dbReference type="VEuPathDB" id="FungiDB:MELLADRAFT_84518"/>
<dbReference type="HOGENOM" id="CLU_2606523_0_0_1"/>
<accession>F4SCB1</accession>
<sequence length="79" mass="8986">MINSYDFNRLDQMTEDKSAVFVMDIYGNGEPTLSVKHLSYLSARMPMIYVTGSYKLPEPTQAPNLLKIFLIHTKPTESS</sequence>
<dbReference type="AlphaFoldDB" id="F4SCB1"/>
<keyword evidence="2" id="KW-1185">Reference proteome</keyword>